<evidence type="ECO:0000256" key="4">
    <source>
        <dbReference type="ARBA" id="ARBA00022691"/>
    </source>
</evidence>
<dbReference type="OrthoDB" id="9801424at2"/>
<comment type="cofactor">
    <cofactor evidence="1">
        <name>[4Fe-4S] cluster</name>
        <dbReference type="ChEBI" id="CHEBI:49883"/>
    </cofactor>
</comment>
<organism evidence="10 11">
    <name type="scientific">Candidatus Nitrospira inopinata</name>
    <dbReference type="NCBI Taxonomy" id="1715989"/>
    <lineage>
        <taxon>Bacteria</taxon>
        <taxon>Pseudomonadati</taxon>
        <taxon>Nitrospirota</taxon>
        <taxon>Nitrospiria</taxon>
        <taxon>Nitrospirales</taxon>
        <taxon>Nitrospiraceae</taxon>
        <taxon>Nitrospira</taxon>
    </lineage>
</organism>
<sequence>MSSTGREERILFIIPPYFNVDDYMGGDRANVLPSFTIPYGILSLDAYLKAHCTVPVTVDILDLNLSLRQAVETGNVSRIQAVFDELIRERVQIARPVIIGISALFNVSFRYMGHISAVAKAAAPGALIVAGGGLPSAGFRQVLEHCPAIDAVCRGEGEIPLRDLIEAGDRADLLERHPSWMTRGGIAAGKIPAHTFVENLDDIPMLDYGLVDLDDYNSRSIDKRYSGQPKREMAIHTSRGCPFLCVFCANPSLHGADVRAMSVARVAAEVRRMKEQWGMTVLLIEDDHFFFDKARAKQVLRELIDLGVRVEFPNGIAVYAIDEEVASLFQQAGVSTVALAVESGSDYVLHRIIKKPLKTSLVKGKVELLRKYGVQSHVFIVLGLPGEMDEHRLQTLDLLLDVGFDWVHVFCAVPILGSRLYDICVTNGYVDTGDFLDHVNTKSVIRAPGVDPEAVQAFAYEMNLLVNFVHNYNLRVGRFETAAKYFENVTGKYPDHALAHHALARAYEGLGREEEADRCRRRYQDIIERDEWWRERARKYGLSDGGVSAAVPLAGNHPALIES</sequence>
<evidence type="ECO:0000256" key="7">
    <source>
        <dbReference type="ARBA" id="ARBA00023014"/>
    </source>
</evidence>
<dbReference type="CDD" id="cd01335">
    <property type="entry name" value="Radical_SAM"/>
    <property type="match status" value="1"/>
</dbReference>
<dbReference type="InterPro" id="IPR006638">
    <property type="entry name" value="Elp3/MiaA/NifB-like_rSAM"/>
</dbReference>
<evidence type="ECO:0000256" key="3">
    <source>
        <dbReference type="ARBA" id="ARBA00022679"/>
    </source>
</evidence>
<feature type="domain" description="Radical SAM core" evidence="9">
    <location>
        <begin position="225"/>
        <end position="446"/>
    </location>
</feature>
<dbReference type="SFLD" id="SFLDG01082">
    <property type="entry name" value="B12-binding_domain_containing"/>
    <property type="match status" value="1"/>
</dbReference>
<dbReference type="Gene3D" id="1.25.40.10">
    <property type="entry name" value="Tetratricopeptide repeat domain"/>
    <property type="match status" value="1"/>
</dbReference>
<dbReference type="Pfam" id="PF04055">
    <property type="entry name" value="Radical_SAM"/>
    <property type="match status" value="1"/>
</dbReference>
<dbReference type="InterPro" id="IPR006158">
    <property type="entry name" value="Cobalamin-bd"/>
</dbReference>
<dbReference type="InterPro" id="IPR034466">
    <property type="entry name" value="Methyltransferase_Class_B"/>
</dbReference>
<keyword evidence="11" id="KW-1185">Reference proteome</keyword>
<evidence type="ECO:0000259" key="9">
    <source>
        <dbReference type="PROSITE" id="PS51918"/>
    </source>
</evidence>
<dbReference type="InterPro" id="IPR007197">
    <property type="entry name" value="rSAM"/>
</dbReference>
<evidence type="ECO:0000256" key="1">
    <source>
        <dbReference type="ARBA" id="ARBA00001966"/>
    </source>
</evidence>
<dbReference type="KEGG" id="nio:NITINOP_2260"/>
<evidence type="ECO:0000259" key="8">
    <source>
        <dbReference type="PROSITE" id="PS51332"/>
    </source>
</evidence>
<dbReference type="EMBL" id="LN885086">
    <property type="protein sequence ID" value="CUQ67232.1"/>
    <property type="molecule type" value="Genomic_DNA"/>
</dbReference>
<dbReference type="SMART" id="SM00729">
    <property type="entry name" value="Elp3"/>
    <property type="match status" value="1"/>
</dbReference>
<keyword evidence="4" id="KW-0949">S-adenosyl-L-methionine</keyword>
<keyword evidence="2" id="KW-0489">Methyltransferase</keyword>
<dbReference type="Gene3D" id="3.80.30.20">
    <property type="entry name" value="tm_1862 like domain"/>
    <property type="match status" value="1"/>
</dbReference>
<dbReference type="RefSeq" id="WP_082633739.1">
    <property type="nucleotide sequence ID" value="NZ_LN885086.1"/>
</dbReference>
<dbReference type="SFLD" id="SFLDG01123">
    <property type="entry name" value="methyltransferase_(Class_B)"/>
    <property type="match status" value="1"/>
</dbReference>
<dbReference type="InterPro" id="IPR058240">
    <property type="entry name" value="rSAM_sf"/>
</dbReference>
<dbReference type="SFLD" id="SFLDS00029">
    <property type="entry name" value="Radical_SAM"/>
    <property type="match status" value="1"/>
</dbReference>
<proteinExistence type="predicted"/>
<keyword evidence="3" id="KW-0808">Transferase</keyword>
<feature type="domain" description="B12-binding" evidence="8">
    <location>
        <begin position="24"/>
        <end position="175"/>
    </location>
</feature>
<dbReference type="Gene3D" id="3.40.50.280">
    <property type="entry name" value="Cobalamin-binding domain"/>
    <property type="match status" value="1"/>
</dbReference>
<protein>
    <submittedName>
        <fullName evidence="10">Radical SAM domain protein</fullName>
    </submittedName>
</protein>
<dbReference type="PROSITE" id="PS51918">
    <property type="entry name" value="RADICAL_SAM"/>
    <property type="match status" value="1"/>
</dbReference>
<dbReference type="InterPro" id="IPR023404">
    <property type="entry name" value="rSAM_horseshoe"/>
</dbReference>
<evidence type="ECO:0000313" key="10">
    <source>
        <dbReference type="EMBL" id="CUQ67232.1"/>
    </source>
</evidence>
<reference evidence="11" key="1">
    <citation type="submission" date="2015-09" db="EMBL/GenBank/DDBJ databases">
        <authorList>
            <person name="Daims H."/>
        </authorList>
    </citation>
    <scope>NUCLEOTIDE SEQUENCE [LARGE SCALE GENOMIC DNA]</scope>
</reference>
<dbReference type="GO" id="GO:0046872">
    <property type="term" value="F:metal ion binding"/>
    <property type="evidence" value="ECO:0007669"/>
    <property type="project" value="UniProtKB-KW"/>
</dbReference>
<gene>
    <name evidence="10" type="ORF">NITINOP_2260</name>
</gene>
<dbReference type="STRING" id="1715989.NITINOP_2260"/>
<dbReference type="InterPro" id="IPR051198">
    <property type="entry name" value="BchE-like"/>
</dbReference>
<evidence type="ECO:0000313" key="11">
    <source>
        <dbReference type="Proteomes" id="UP000066284"/>
    </source>
</evidence>
<dbReference type="Proteomes" id="UP000066284">
    <property type="component" value="Chromosome 1"/>
</dbReference>
<evidence type="ECO:0000256" key="5">
    <source>
        <dbReference type="ARBA" id="ARBA00022723"/>
    </source>
</evidence>
<keyword evidence="5" id="KW-0479">Metal-binding</keyword>
<dbReference type="PROSITE" id="PS51332">
    <property type="entry name" value="B12_BINDING"/>
    <property type="match status" value="1"/>
</dbReference>
<dbReference type="InterPro" id="IPR011990">
    <property type="entry name" value="TPR-like_helical_dom_sf"/>
</dbReference>
<dbReference type="AlphaFoldDB" id="A0A0S4KV92"/>
<accession>A0A0S4KV92</accession>
<dbReference type="GO" id="GO:0003824">
    <property type="term" value="F:catalytic activity"/>
    <property type="evidence" value="ECO:0007669"/>
    <property type="project" value="InterPro"/>
</dbReference>
<dbReference type="GO" id="GO:0031419">
    <property type="term" value="F:cobalamin binding"/>
    <property type="evidence" value="ECO:0007669"/>
    <property type="project" value="InterPro"/>
</dbReference>
<dbReference type="PANTHER" id="PTHR43409:SF7">
    <property type="entry name" value="BLL1977 PROTEIN"/>
    <property type="match status" value="1"/>
</dbReference>
<dbReference type="GO" id="GO:0051539">
    <property type="term" value="F:4 iron, 4 sulfur cluster binding"/>
    <property type="evidence" value="ECO:0007669"/>
    <property type="project" value="UniProtKB-KW"/>
</dbReference>
<dbReference type="PANTHER" id="PTHR43409">
    <property type="entry name" value="ANAEROBIC MAGNESIUM-PROTOPORPHYRIN IX MONOMETHYL ESTER CYCLASE-RELATED"/>
    <property type="match status" value="1"/>
</dbReference>
<keyword evidence="6" id="KW-0408">Iron</keyword>
<evidence type="ECO:0000256" key="2">
    <source>
        <dbReference type="ARBA" id="ARBA00022603"/>
    </source>
</evidence>
<dbReference type="SUPFAM" id="SSF48452">
    <property type="entry name" value="TPR-like"/>
    <property type="match status" value="1"/>
</dbReference>
<name>A0A0S4KV92_9BACT</name>
<dbReference type="SUPFAM" id="SSF102114">
    <property type="entry name" value="Radical SAM enzymes"/>
    <property type="match status" value="1"/>
</dbReference>
<keyword evidence="7" id="KW-0411">Iron-sulfur</keyword>
<dbReference type="Pfam" id="PF02310">
    <property type="entry name" value="B12-binding"/>
    <property type="match status" value="1"/>
</dbReference>
<evidence type="ECO:0000256" key="6">
    <source>
        <dbReference type="ARBA" id="ARBA00023004"/>
    </source>
</evidence>